<name>A0A225VG05_9STRA</name>
<gene>
    <name evidence="3" type="ORF">PHMEG_00023780</name>
</gene>
<keyword evidence="2" id="KW-0732">Signal</keyword>
<feature type="chain" id="PRO_5012307801" evidence="2">
    <location>
        <begin position="25"/>
        <end position="208"/>
    </location>
</feature>
<protein>
    <submittedName>
        <fullName evidence="3">RxLR effector protein</fullName>
    </submittedName>
</protein>
<keyword evidence="1" id="KW-1133">Transmembrane helix</keyword>
<dbReference type="AlphaFoldDB" id="A0A225VG05"/>
<evidence type="ECO:0000313" key="3">
    <source>
        <dbReference type="EMBL" id="OWZ04333.1"/>
    </source>
</evidence>
<keyword evidence="1" id="KW-0812">Transmembrane</keyword>
<keyword evidence="4" id="KW-1185">Reference proteome</keyword>
<sequence length="208" mass="22597">MRRNVLLCIVVVVVAINNISPVKAFNGENADRQLRSVQTPTKENHFSDDEERANLKDLATKVKTDKLDDLAAKAKTGQVDDAIAAAGGNNWQQTLGKMKANNFKNIDDIKAPAVNQNMWQAAVAKIQSGKLNKLDTTNSKWKSAFNKLKTNGKLKNVDEAQVVKVTEGVAKEIAKAPAKSSKFKKFLEITFGVAVTALVVIGFNAMAS</sequence>
<evidence type="ECO:0000256" key="1">
    <source>
        <dbReference type="SAM" id="Phobius"/>
    </source>
</evidence>
<dbReference type="EMBL" id="NBNE01005019">
    <property type="protein sequence ID" value="OWZ04333.1"/>
    <property type="molecule type" value="Genomic_DNA"/>
</dbReference>
<feature type="transmembrane region" description="Helical" evidence="1">
    <location>
        <begin position="186"/>
        <end position="207"/>
    </location>
</feature>
<dbReference type="Proteomes" id="UP000198211">
    <property type="component" value="Unassembled WGS sequence"/>
</dbReference>
<feature type="signal peptide" evidence="2">
    <location>
        <begin position="1"/>
        <end position="24"/>
    </location>
</feature>
<organism evidence="3 4">
    <name type="scientific">Phytophthora megakarya</name>
    <dbReference type="NCBI Taxonomy" id="4795"/>
    <lineage>
        <taxon>Eukaryota</taxon>
        <taxon>Sar</taxon>
        <taxon>Stramenopiles</taxon>
        <taxon>Oomycota</taxon>
        <taxon>Peronosporomycetes</taxon>
        <taxon>Peronosporales</taxon>
        <taxon>Peronosporaceae</taxon>
        <taxon>Phytophthora</taxon>
    </lineage>
</organism>
<proteinExistence type="predicted"/>
<evidence type="ECO:0000313" key="4">
    <source>
        <dbReference type="Proteomes" id="UP000198211"/>
    </source>
</evidence>
<reference evidence="4" key="1">
    <citation type="submission" date="2017-03" db="EMBL/GenBank/DDBJ databases">
        <title>Phytopthora megakarya and P. palmivora, two closely related causual agents of cacao black pod achieved similar genome size and gene model numbers by different mechanisms.</title>
        <authorList>
            <person name="Ali S."/>
            <person name="Shao J."/>
            <person name="Larry D.J."/>
            <person name="Kronmiller B."/>
            <person name="Shen D."/>
            <person name="Strem M.D."/>
            <person name="Melnick R.L."/>
            <person name="Guiltinan M.J."/>
            <person name="Tyler B.M."/>
            <person name="Meinhardt L.W."/>
            <person name="Bailey B.A."/>
        </authorList>
    </citation>
    <scope>NUCLEOTIDE SEQUENCE [LARGE SCALE GENOMIC DNA]</scope>
    <source>
        <strain evidence="4">zdho120</strain>
    </source>
</reference>
<evidence type="ECO:0000256" key="2">
    <source>
        <dbReference type="SAM" id="SignalP"/>
    </source>
</evidence>
<keyword evidence="1" id="KW-0472">Membrane</keyword>
<accession>A0A225VG05</accession>
<comment type="caution">
    <text evidence="3">The sequence shown here is derived from an EMBL/GenBank/DDBJ whole genome shotgun (WGS) entry which is preliminary data.</text>
</comment>
<dbReference type="OrthoDB" id="99924at2759"/>